<dbReference type="EMBL" id="CYHF01000001">
    <property type="protein sequence ID" value="CUA92949.1"/>
    <property type="molecule type" value="Genomic_DNA"/>
</dbReference>
<feature type="chain" id="PRO_5005504785" evidence="5">
    <location>
        <begin position="29"/>
        <end position="425"/>
    </location>
</feature>
<dbReference type="RefSeq" id="WP_055449032.1">
    <property type="nucleotide sequence ID" value="NZ_CYHF01000001.1"/>
</dbReference>
<keyword evidence="5" id="KW-0732">Signal</keyword>
<evidence type="ECO:0000313" key="8">
    <source>
        <dbReference type="EMBL" id="CUA92949.1"/>
    </source>
</evidence>
<dbReference type="InterPro" id="IPR000572">
    <property type="entry name" value="OxRdtase_Mopterin-bd_dom"/>
</dbReference>
<keyword evidence="4" id="KW-0560">Oxidoreductase</keyword>
<keyword evidence="2" id="KW-0500">Molybdenum</keyword>
<dbReference type="SUPFAM" id="SSF56524">
    <property type="entry name" value="Oxidoreductase molybdopterin-binding domain"/>
    <property type="match status" value="1"/>
</dbReference>
<dbReference type="GO" id="GO:0043546">
    <property type="term" value="F:molybdopterin cofactor binding"/>
    <property type="evidence" value="ECO:0007669"/>
    <property type="project" value="TreeGrafter"/>
</dbReference>
<evidence type="ECO:0000256" key="5">
    <source>
        <dbReference type="SAM" id="SignalP"/>
    </source>
</evidence>
<dbReference type="InterPro" id="IPR014756">
    <property type="entry name" value="Ig_E-set"/>
</dbReference>
<evidence type="ECO:0000256" key="4">
    <source>
        <dbReference type="ARBA" id="ARBA00023002"/>
    </source>
</evidence>
<dbReference type="GO" id="GO:0030151">
    <property type="term" value="F:molybdenum ion binding"/>
    <property type="evidence" value="ECO:0007669"/>
    <property type="project" value="InterPro"/>
</dbReference>
<proteinExistence type="predicted"/>
<dbReference type="Proteomes" id="UP000183649">
    <property type="component" value="Unassembled WGS sequence"/>
</dbReference>
<keyword evidence="9" id="KW-1185">Reference proteome</keyword>
<protein>
    <submittedName>
        <fullName evidence="8">Periplasmic DMSO/TMAO reductase YedYZ, molybdopterin-dependent catalytic subunit</fullName>
    </submittedName>
</protein>
<dbReference type="InterPro" id="IPR036374">
    <property type="entry name" value="OxRdtase_Mopterin-bd_sf"/>
</dbReference>
<dbReference type="GO" id="GO:0008482">
    <property type="term" value="F:sulfite oxidase activity"/>
    <property type="evidence" value="ECO:0007669"/>
    <property type="project" value="TreeGrafter"/>
</dbReference>
<comment type="cofactor">
    <cofactor evidence="1">
        <name>Mo-molybdopterin</name>
        <dbReference type="ChEBI" id="CHEBI:71302"/>
    </cofactor>
</comment>
<feature type="domain" description="Oxidoreductase molybdopterin-binding" evidence="6">
    <location>
        <begin position="101"/>
        <end position="274"/>
    </location>
</feature>
<dbReference type="GO" id="GO:0020037">
    <property type="term" value="F:heme binding"/>
    <property type="evidence" value="ECO:0007669"/>
    <property type="project" value="TreeGrafter"/>
</dbReference>
<dbReference type="AlphaFoldDB" id="A0A0K6HPY9"/>
<accession>A0A0K6HPY9</accession>
<evidence type="ECO:0000256" key="1">
    <source>
        <dbReference type="ARBA" id="ARBA00001924"/>
    </source>
</evidence>
<dbReference type="PANTHER" id="PTHR19372">
    <property type="entry name" value="SULFITE REDUCTASE"/>
    <property type="match status" value="1"/>
</dbReference>
<dbReference type="PROSITE" id="PS51318">
    <property type="entry name" value="TAT"/>
    <property type="match status" value="1"/>
</dbReference>
<keyword evidence="3" id="KW-0479">Metal-binding</keyword>
<feature type="signal peptide" evidence="5">
    <location>
        <begin position="1"/>
        <end position="28"/>
    </location>
</feature>
<dbReference type="InterPro" id="IPR008335">
    <property type="entry name" value="Mopterin_OxRdtase_euk"/>
</dbReference>
<dbReference type="InterPro" id="IPR006311">
    <property type="entry name" value="TAT_signal"/>
</dbReference>
<evidence type="ECO:0000259" key="6">
    <source>
        <dbReference type="Pfam" id="PF00174"/>
    </source>
</evidence>
<name>A0A0K6HPY9_9BURK</name>
<reference evidence="9" key="1">
    <citation type="submission" date="2015-08" db="EMBL/GenBank/DDBJ databases">
        <authorList>
            <person name="Varghese N."/>
        </authorList>
    </citation>
    <scope>NUCLEOTIDE SEQUENCE [LARGE SCALE GENOMIC DNA]</scope>
    <source>
        <strain evidence="9">DSM 18181</strain>
    </source>
</reference>
<evidence type="ECO:0000259" key="7">
    <source>
        <dbReference type="Pfam" id="PF03404"/>
    </source>
</evidence>
<evidence type="ECO:0000256" key="3">
    <source>
        <dbReference type="ARBA" id="ARBA00022723"/>
    </source>
</evidence>
<dbReference type="PANTHER" id="PTHR19372:SF7">
    <property type="entry name" value="SULFITE OXIDASE, MITOCHONDRIAL"/>
    <property type="match status" value="1"/>
</dbReference>
<evidence type="ECO:0000256" key="2">
    <source>
        <dbReference type="ARBA" id="ARBA00022505"/>
    </source>
</evidence>
<sequence>MNLRMHRREWLALSAAGAAAWMTRPAWAVVAAQAEDPLVSFTGPQANPYWNNVGPYVTYPQKAPLLRLTDRPIQLETPRYYFRTALTPNEAFYVRYHLPDIPNAIDLKQWRLMLSGNFKKPLELSFDQLQREFHPVTLAAVNQCSGNSRSRFQPRVPGGQWGNGAMGCAEWTGVRLRDVLDRAGIAPGTVQIQFEGLDHGPGPQGKGSHRFLKSWELHEAILNESIIAYAMNGQPLPMLNGFPVRLVMPGKFATYWTKHLTHIRALTEPDTNFWMKPAYQVPDTPGGNTTPEALKEGKVKMVPIGHVNMPVRSFIVDPDDSVAVMRGHPMVVRGIAFSGMGGIRKVEVSTDDGQTWKPARLGRDLGRHAFREFQFVWTPTLAGLQTIAVRATDSTGHTQPDAGVWNPGGYLWNKIERQQVLVLSA</sequence>
<dbReference type="STRING" id="339866.GCA_001418255_00046"/>
<dbReference type="Pfam" id="PF00174">
    <property type="entry name" value="Oxidored_molyb"/>
    <property type="match status" value="1"/>
</dbReference>
<dbReference type="SUPFAM" id="SSF81296">
    <property type="entry name" value="E set domains"/>
    <property type="match status" value="1"/>
</dbReference>
<dbReference type="GO" id="GO:0006790">
    <property type="term" value="P:sulfur compound metabolic process"/>
    <property type="evidence" value="ECO:0007669"/>
    <property type="project" value="TreeGrafter"/>
</dbReference>
<dbReference type="OrthoDB" id="9795587at2"/>
<dbReference type="Gene3D" id="2.60.40.650">
    <property type="match status" value="1"/>
</dbReference>
<dbReference type="Pfam" id="PF03404">
    <property type="entry name" value="Mo-co_dimer"/>
    <property type="match status" value="1"/>
</dbReference>
<gene>
    <name evidence="8" type="ORF">Ga0061069_10147</name>
</gene>
<evidence type="ECO:0000313" key="9">
    <source>
        <dbReference type="Proteomes" id="UP000183649"/>
    </source>
</evidence>
<dbReference type="PRINTS" id="PR00407">
    <property type="entry name" value="EUMOPTERIN"/>
</dbReference>
<dbReference type="InterPro" id="IPR005066">
    <property type="entry name" value="MoCF_OxRdtse_dimer"/>
</dbReference>
<feature type="domain" description="Moybdenum cofactor oxidoreductase dimerisation" evidence="7">
    <location>
        <begin position="308"/>
        <end position="414"/>
    </location>
</feature>
<dbReference type="Gene3D" id="3.90.420.10">
    <property type="entry name" value="Oxidoreductase, molybdopterin-binding domain"/>
    <property type="match status" value="1"/>
</dbReference>
<organism evidence="8 9">
    <name type="scientific">Thiomonas bhubaneswarensis</name>
    <dbReference type="NCBI Taxonomy" id="339866"/>
    <lineage>
        <taxon>Bacteria</taxon>
        <taxon>Pseudomonadati</taxon>
        <taxon>Pseudomonadota</taxon>
        <taxon>Betaproteobacteria</taxon>
        <taxon>Burkholderiales</taxon>
        <taxon>Thiomonas</taxon>
    </lineage>
</organism>